<dbReference type="RefSeq" id="WP_066405958.1">
    <property type="nucleotide sequence ID" value="NZ_CP011390.1"/>
</dbReference>
<organism evidence="1 2">
    <name type="scientific">Flavisolibacter tropicus</name>
    <dbReference type="NCBI Taxonomy" id="1492898"/>
    <lineage>
        <taxon>Bacteria</taxon>
        <taxon>Pseudomonadati</taxon>
        <taxon>Bacteroidota</taxon>
        <taxon>Chitinophagia</taxon>
        <taxon>Chitinophagales</taxon>
        <taxon>Chitinophagaceae</taxon>
        <taxon>Flavisolibacter</taxon>
    </lineage>
</organism>
<proteinExistence type="predicted"/>
<evidence type="ECO:0000313" key="1">
    <source>
        <dbReference type="EMBL" id="ANE51825.1"/>
    </source>
</evidence>
<gene>
    <name evidence="1" type="ORF">SY85_16345</name>
</gene>
<protein>
    <submittedName>
        <fullName evidence="1">Uncharacterized protein</fullName>
    </submittedName>
</protein>
<dbReference type="EMBL" id="CP011390">
    <property type="protein sequence ID" value="ANE51825.1"/>
    <property type="molecule type" value="Genomic_DNA"/>
</dbReference>
<dbReference type="AlphaFoldDB" id="A0A172TXK0"/>
<name>A0A172TXK0_9BACT</name>
<sequence length="96" mass="11350">METQFYITITLKTHKRLESFAKFFIGNNRHRAVDIFKQLKGSKNVSEKNILYFDFMEIEKGLPVNFDFITCTLNQLAENCRIITKELFKSENFESS</sequence>
<keyword evidence="2" id="KW-1185">Reference proteome</keyword>
<reference evidence="1 2" key="2">
    <citation type="journal article" date="2016" name="Int. J. Syst. Evol. Microbiol.">
        <title>Flavisolibacter tropicus sp. nov., isolated from tropical soil.</title>
        <authorList>
            <person name="Lee J.J."/>
            <person name="Kang M.S."/>
            <person name="Kim G.S."/>
            <person name="Lee C.S."/>
            <person name="Lim S."/>
            <person name="Lee J."/>
            <person name="Roh S.H."/>
            <person name="Kang H."/>
            <person name="Ha J.M."/>
            <person name="Bae S."/>
            <person name="Jung H.Y."/>
            <person name="Kim M.K."/>
        </authorList>
    </citation>
    <scope>NUCLEOTIDE SEQUENCE [LARGE SCALE GENOMIC DNA]</scope>
    <source>
        <strain evidence="1 2">LCS9</strain>
    </source>
</reference>
<dbReference type="KEGG" id="fla:SY85_16345"/>
<reference evidence="2" key="1">
    <citation type="submission" date="2015-01" db="EMBL/GenBank/DDBJ databases">
        <title>Flavisolibacter sp./LCS9/ whole genome sequencing.</title>
        <authorList>
            <person name="Kim M.K."/>
            <person name="Srinivasan S."/>
            <person name="Lee J.-J."/>
        </authorList>
    </citation>
    <scope>NUCLEOTIDE SEQUENCE [LARGE SCALE GENOMIC DNA]</scope>
    <source>
        <strain evidence="2">LCS9</strain>
    </source>
</reference>
<dbReference type="Proteomes" id="UP000077177">
    <property type="component" value="Chromosome"/>
</dbReference>
<accession>A0A172TXK0</accession>
<evidence type="ECO:0000313" key="2">
    <source>
        <dbReference type="Proteomes" id="UP000077177"/>
    </source>
</evidence>
<dbReference type="OrthoDB" id="676292at2"/>